<evidence type="ECO:0000256" key="7">
    <source>
        <dbReference type="ARBA" id="ARBA00022694"/>
    </source>
</evidence>
<keyword evidence="6 14" id="KW-0808">Transferase</keyword>
<dbReference type="Pfam" id="PF01715">
    <property type="entry name" value="IPPT"/>
    <property type="match status" value="1"/>
</dbReference>
<keyword evidence="7 12" id="KW-0819">tRNA processing</keyword>
<reference evidence="15 16" key="1">
    <citation type="journal article" date="2015" name="Nature">
        <title>rRNA introns, odd ribosomes, and small enigmatic genomes across a large radiation of phyla.</title>
        <authorList>
            <person name="Brown C.T."/>
            <person name="Hug L.A."/>
            <person name="Thomas B.C."/>
            <person name="Sharon I."/>
            <person name="Castelle C.J."/>
            <person name="Singh A."/>
            <person name="Wilkins M.J."/>
            <person name="Williams K.H."/>
            <person name="Banfield J.F."/>
        </authorList>
    </citation>
    <scope>NUCLEOTIDE SEQUENCE [LARGE SCALE GENOMIC DNA]</scope>
</reference>
<dbReference type="EC" id="2.5.1.75" evidence="4 12"/>
<comment type="cofactor">
    <cofactor evidence="1">
        <name>Mg(2+)</name>
        <dbReference type="ChEBI" id="CHEBI:18420"/>
    </cofactor>
</comment>
<dbReference type="GO" id="GO:0052381">
    <property type="term" value="F:tRNA dimethylallyltransferase activity"/>
    <property type="evidence" value="ECO:0007669"/>
    <property type="project" value="UniProtKB-EC"/>
</dbReference>
<evidence type="ECO:0000313" key="16">
    <source>
        <dbReference type="Proteomes" id="UP000034951"/>
    </source>
</evidence>
<evidence type="ECO:0000256" key="9">
    <source>
        <dbReference type="ARBA" id="ARBA00022840"/>
    </source>
</evidence>
<dbReference type="InterPro" id="IPR027417">
    <property type="entry name" value="P-loop_NTPase"/>
</dbReference>
<evidence type="ECO:0000256" key="2">
    <source>
        <dbReference type="ARBA" id="ARBA00003213"/>
    </source>
</evidence>
<keyword evidence="9 14" id="KW-0067">ATP-binding</keyword>
<gene>
    <name evidence="15" type="ORF">UV10_C0017G0023</name>
</gene>
<dbReference type="InterPro" id="IPR018022">
    <property type="entry name" value="IPT"/>
</dbReference>
<keyword evidence="8 14" id="KW-0547">Nucleotide-binding</keyword>
<organism evidence="15 16">
    <name type="scientific">Candidatus Azambacteria bacterium GW2011_GWA1_42_19</name>
    <dbReference type="NCBI Taxonomy" id="1618609"/>
    <lineage>
        <taxon>Bacteria</taxon>
        <taxon>Candidatus Azamiibacteriota</taxon>
    </lineage>
</organism>
<dbReference type="NCBIfam" id="TIGR00174">
    <property type="entry name" value="miaA"/>
    <property type="match status" value="1"/>
</dbReference>
<evidence type="ECO:0000256" key="3">
    <source>
        <dbReference type="ARBA" id="ARBA00005842"/>
    </source>
</evidence>
<dbReference type="SUPFAM" id="SSF52540">
    <property type="entry name" value="P-loop containing nucleoside triphosphate hydrolases"/>
    <property type="match status" value="1"/>
</dbReference>
<dbReference type="GO" id="GO:0006400">
    <property type="term" value="P:tRNA modification"/>
    <property type="evidence" value="ECO:0007669"/>
    <property type="project" value="TreeGrafter"/>
</dbReference>
<feature type="non-terminal residue" evidence="15">
    <location>
        <position position="164"/>
    </location>
</feature>
<evidence type="ECO:0000256" key="1">
    <source>
        <dbReference type="ARBA" id="ARBA00001946"/>
    </source>
</evidence>
<evidence type="ECO:0000256" key="14">
    <source>
        <dbReference type="RuleBase" id="RU003785"/>
    </source>
</evidence>
<dbReference type="PANTHER" id="PTHR11088:SF60">
    <property type="entry name" value="TRNA DIMETHYLALLYLTRANSFERASE"/>
    <property type="match status" value="1"/>
</dbReference>
<evidence type="ECO:0000256" key="5">
    <source>
        <dbReference type="ARBA" id="ARBA00017477"/>
    </source>
</evidence>
<dbReference type="GO" id="GO:0005524">
    <property type="term" value="F:ATP binding"/>
    <property type="evidence" value="ECO:0007669"/>
    <property type="project" value="UniProtKB-KW"/>
</dbReference>
<protein>
    <recommendedName>
        <fullName evidence="5 12">tRNA dimethylallyltransferase</fullName>
        <ecNumber evidence="4 12">2.5.1.75</ecNumber>
    </recommendedName>
</protein>
<dbReference type="Proteomes" id="UP000034951">
    <property type="component" value="Unassembled WGS sequence"/>
</dbReference>
<comment type="caution">
    <text evidence="15">The sequence shown here is derived from an EMBL/GenBank/DDBJ whole genome shotgun (WGS) entry which is preliminary data.</text>
</comment>
<evidence type="ECO:0000256" key="4">
    <source>
        <dbReference type="ARBA" id="ARBA00012665"/>
    </source>
</evidence>
<comment type="similarity">
    <text evidence="3 14">Belongs to the IPP transferase family.</text>
</comment>
<dbReference type="PANTHER" id="PTHR11088">
    <property type="entry name" value="TRNA DIMETHYLALLYLTRANSFERASE"/>
    <property type="match status" value="1"/>
</dbReference>
<dbReference type="Gene3D" id="3.40.50.300">
    <property type="entry name" value="P-loop containing nucleotide triphosphate hydrolases"/>
    <property type="match status" value="1"/>
</dbReference>
<evidence type="ECO:0000256" key="10">
    <source>
        <dbReference type="ARBA" id="ARBA00022842"/>
    </source>
</evidence>
<proteinExistence type="inferred from homology"/>
<evidence type="ECO:0000256" key="6">
    <source>
        <dbReference type="ARBA" id="ARBA00022679"/>
    </source>
</evidence>
<evidence type="ECO:0000256" key="13">
    <source>
        <dbReference type="RuleBase" id="RU003784"/>
    </source>
</evidence>
<dbReference type="AlphaFoldDB" id="A0A0G0ZAB3"/>
<evidence type="ECO:0000256" key="12">
    <source>
        <dbReference type="RuleBase" id="RU003783"/>
    </source>
</evidence>
<dbReference type="InterPro" id="IPR039657">
    <property type="entry name" value="Dimethylallyltransferase"/>
</dbReference>
<evidence type="ECO:0000256" key="11">
    <source>
        <dbReference type="ARBA" id="ARBA00049563"/>
    </source>
</evidence>
<comment type="function">
    <text evidence="2 13">Catalyzes the transfer of a dimethylallyl group onto the adenine at position 37 in tRNAs that read codons beginning with uridine, leading to the formation of N6-(dimethylallyl)adenosine (i(6)A).</text>
</comment>
<name>A0A0G0ZAB3_9BACT</name>
<evidence type="ECO:0000313" key="15">
    <source>
        <dbReference type="EMBL" id="KKS45657.1"/>
    </source>
</evidence>
<comment type="catalytic activity">
    <reaction evidence="11 12">
        <text>adenosine(37) in tRNA + dimethylallyl diphosphate = N(6)-dimethylallyladenosine(37) in tRNA + diphosphate</text>
        <dbReference type="Rhea" id="RHEA:26482"/>
        <dbReference type="Rhea" id="RHEA-COMP:10162"/>
        <dbReference type="Rhea" id="RHEA-COMP:10375"/>
        <dbReference type="ChEBI" id="CHEBI:33019"/>
        <dbReference type="ChEBI" id="CHEBI:57623"/>
        <dbReference type="ChEBI" id="CHEBI:74411"/>
        <dbReference type="ChEBI" id="CHEBI:74415"/>
        <dbReference type="EC" id="2.5.1.75"/>
    </reaction>
</comment>
<evidence type="ECO:0000256" key="8">
    <source>
        <dbReference type="ARBA" id="ARBA00022741"/>
    </source>
</evidence>
<sequence length="164" mass="18273">MAKVIVIVGPTASGKSALAIYLAKKLGAEIISADSRQIYRGMDIGTGKVTKTEQKQIKHWLIDIVSPKTNFSAAQFKKLADKKIEDILKLGKLPIIVGGTGFWIKAVIDNVEFPKVKPDWKLRKKLDRKSADALFTMLQNLDLDRAAEIDQFNKVRLIRAIEIA</sequence>
<dbReference type="EMBL" id="LCDE01000017">
    <property type="protein sequence ID" value="KKS45657.1"/>
    <property type="molecule type" value="Genomic_DNA"/>
</dbReference>
<keyword evidence="10" id="KW-0460">Magnesium</keyword>
<accession>A0A0G0ZAB3</accession>